<dbReference type="GO" id="GO:0003677">
    <property type="term" value="F:DNA binding"/>
    <property type="evidence" value="ECO:0007669"/>
    <property type="project" value="UniProtKB-KW"/>
</dbReference>
<dbReference type="GO" id="GO:0006950">
    <property type="term" value="P:response to stress"/>
    <property type="evidence" value="ECO:0007669"/>
    <property type="project" value="TreeGrafter"/>
</dbReference>
<organism evidence="5 6">
    <name type="scientific">Ferrimicrobium acidiphilum DSM 19497</name>
    <dbReference type="NCBI Taxonomy" id="1121877"/>
    <lineage>
        <taxon>Bacteria</taxon>
        <taxon>Bacillati</taxon>
        <taxon>Actinomycetota</taxon>
        <taxon>Acidimicrobiia</taxon>
        <taxon>Acidimicrobiales</taxon>
        <taxon>Acidimicrobiaceae</taxon>
        <taxon>Ferrimicrobium</taxon>
    </lineage>
</organism>
<keyword evidence="1" id="KW-0805">Transcription regulation</keyword>
<accession>A0A0D8FUQ7</accession>
<keyword evidence="2" id="KW-0238">DNA-binding</keyword>
<evidence type="ECO:0000256" key="2">
    <source>
        <dbReference type="ARBA" id="ARBA00023125"/>
    </source>
</evidence>
<gene>
    <name evidence="5" type="primary">badR</name>
    <name evidence="5" type="ORF">FEAC_13310</name>
</gene>
<dbReference type="EMBL" id="JXUW01000009">
    <property type="protein sequence ID" value="KJE77005.1"/>
    <property type="molecule type" value="Genomic_DNA"/>
</dbReference>
<dbReference type="Gene3D" id="1.10.10.10">
    <property type="entry name" value="Winged helix-like DNA-binding domain superfamily/Winged helix DNA-binding domain"/>
    <property type="match status" value="1"/>
</dbReference>
<dbReference type="PROSITE" id="PS50995">
    <property type="entry name" value="HTH_MARR_2"/>
    <property type="match status" value="1"/>
</dbReference>
<dbReference type="Pfam" id="PF12802">
    <property type="entry name" value="MarR_2"/>
    <property type="match status" value="1"/>
</dbReference>
<dbReference type="PRINTS" id="PR00598">
    <property type="entry name" value="HTHMARR"/>
</dbReference>
<dbReference type="PROSITE" id="PS01117">
    <property type="entry name" value="HTH_MARR_1"/>
    <property type="match status" value="1"/>
</dbReference>
<dbReference type="InterPro" id="IPR023187">
    <property type="entry name" value="Tscrpt_reg_MarR-type_CS"/>
</dbReference>
<reference evidence="5 6" key="1">
    <citation type="submission" date="2015-01" db="EMBL/GenBank/DDBJ databases">
        <title>Draft genome of the acidophilic iron oxidizer Ferrimicrobium acidiphilum strain T23.</title>
        <authorList>
            <person name="Poehlein A."/>
            <person name="Eisen S."/>
            <person name="Schloemann M."/>
            <person name="Johnson B.D."/>
            <person name="Daniel R."/>
            <person name="Muehling M."/>
        </authorList>
    </citation>
    <scope>NUCLEOTIDE SEQUENCE [LARGE SCALE GENOMIC DNA]</scope>
    <source>
        <strain evidence="5 6">T23</strain>
    </source>
</reference>
<evidence type="ECO:0000313" key="5">
    <source>
        <dbReference type="EMBL" id="KJE77005.1"/>
    </source>
</evidence>
<dbReference type="GO" id="GO:0003700">
    <property type="term" value="F:DNA-binding transcription factor activity"/>
    <property type="evidence" value="ECO:0007669"/>
    <property type="project" value="InterPro"/>
</dbReference>
<sequence length="155" mass="16760">MVANGITDPQHESAGAWAKKYHLASRTVMESILRPHDLGPTQWYVLYHLAMVGETSQRDLAGPLQVQRATLTGVVSALVRKGLVVQVPSSTDQRQKMLRLTPAGAALWRELPDPIALILDTAFDGIAASDLETTAHVLRTATGKLQELLSKGTPS</sequence>
<dbReference type="GeneID" id="78372546"/>
<dbReference type="RefSeq" id="WP_035390987.1">
    <property type="nucleotide sequence ID" value="NZ_JQKF01000035.1"/>
</dbReference>
<dbReference type="eggNOG" id="COG1846">
    <property type="taxonomic scope" value="Bacteria"/>
</dbReference>
<name>A0A0D8FUQ7_9ACTN</name>
<evidence type="ECO:0000313" key="6">
    <source>
        <dbReference type="Proteomes" id="UP000032336"/>
    </source>
</evidence>
<proteinExistence type="predicted"/>
<evidence type="ECO:0000256" key="3">
    <source>
        <dbReference type="ARBA" id="ARBA00023163"/>
    </source>
</evidence>
<dbReference type="InterPro" id="IPR036390">
    <property type="entry name" value="WH_DNA-bd_sf"/>
</dbReference>
<keyword evidence="6" id="KW-1185">Reference proteome</keyword>
<dbReference type="InterPro" id="IPR000835">
    <property type="entry name" value="HTH_MarR-typ"/>
</dbReference>
<evidence type="ECO:0000259" key="4">
    <source>
        <dbReference type="PROSITE" id="PS50995"/>
    </source>
</evidence>
<dbReference type="STRING" id="1121877.FEAC_13310"/>
<dbReference type="InterPro" id="IPR039422">
    <property type="entry name" value="MarR/SlyA-like"/>
</dbReference>
<dbReference type="PANTHER" id="PTHR33164">
    <property type="entry name" value="TRANSCRIPTIONAL REGULATOR, MARR FAMILY"/>
    <property type="match status" value="1"/>
</dbReference>
<dbReference type="OrthoDB" id="4731280at2"/>
<feature type="domain" description="HTH marR-type" evidence="4">
    <location>
        <begin position="1"/>
        <end position="143"/>
    </location>
</feature>
<protein>
    <submittedName>
        <fullName evidence="5">Transcriptional activatory protein BadR</fullName>
    </submittedName>
</protein>
<dbReference type="SMART" id="SM00347">
    <property type="entry name" value="HTH_MARR"/>
    <property type="match status" value="1"/>
</dbReference>
<evidence type="ECO:0000256" key="1">
    <source>
        <dbReference type="ARBA" id="ARBA00023015"/>
    </source>
</evidence>
<keyword evidence="3" id="KW-0804">Transcription</keyword>
<dbReference type="AlphaFoldDB" id="A0A0D8FUQ7"/>
<dbReference type="SUPFAM" id="SSF46785">
    <property type="entry name" value="Winged helix' DNA-binding domain"/>
    <property type="match status" value="1"/>
</dbReference>
<dbReference type="Proteomes" id="UP000032336">
    <property type="component" value="Unassembled WGS sequence"/>
</dbReference>
<dbReference type="InterPro" id="IPR036388">
    <property type="entry name" value="WH-like_DNA-bd_sf"/>
</dbReference>
<comment type="caution">
    <text evidence="5">The sequence shown here is derived from an EMBL/GenBank/DDBJ whole genome shotgun (WGS) entry which is preliminary data.</text>
</comment>
<dbReference type="PANTHER" id="PTHR33164:SF43">
    <property type="entry name" value="HTH-TYPE TRANSCRIPTIONAL REPRESSOR YETL"/>
    <property type="match status" value="1"/>
</dbReference>